<dbReference type="PANTHER" id="PTHR43421">
    <property type="entry name" value="METALLOPROTEASE PMBA"/>
    <property type="match status" value="1"/>
</dbReference>
<name>A0A841GTM1_9BACT</name>
<dbReference type="EMBL" id="JACHEX010000005">
    <property type="protein sequence ID" value="MBB6063319.1"/>
    <property type="molecule type" value="Genomic_DNA"/>
</dbReference>
<comment type="caution">
    <text evidence="5">The sequence shown here is derived from an EMBL/GenBank/DDBJ whole genome shotgun (WGS) entry which is preliminary data.</text>
</comment>
<proteinExistence type="inferred from homology"/>
<dbReference type="SUPFAM" id="SSF111283">
    <property type="entry name" value="Putative modulator of DNA gyrase, PmbA/TldD"/>
    <property type="match status" value="1"/>
</dbReference>
<evidence type="ECO:0000313" key="5">
    <source>
        <dbReference type="EMBL" id="MBB6063319.1"/>
    </source>
</evidence>
<dbReference type="PANTHER" id="PTHR43421:SF1">
    <property type="entry name" value="METALLOPROTEASE PMBA"/>
    <property type="match status" value="1"/>
</dbReference>
<dbReference type="InterPro" id="IPR036059">
    <property type="entry name" value="TldD/PmbA_sf"/>
</dbReference>
<evidence type="ECO:0000259" key="3">
    <source>
        <dbReference type="Pfam" id="PF19289"/>
    </source>
</evidence>
<dbReference type="GO" id="GO:0008237">
    <property type="term" value="F:metallopeptidase activity"/>
    <property type="evidence" value="ECO:0007669"/>
    <property type="project" value="InterPro"/>
</dbReference>
<protein>
    <submittedName>
        <fullName evidence="5">PmbA protein</fullName>
    </submittedName>
</protein>
<accession>A0A841GTM1</accession>
<dbReference type="InterPro" id="IPR045570">
    <property type="entry name" value="Metalloprtase-TldD/E_cen_dom"/>
</dbReference>
<sequence length="435" mass="48368">MTYNEFKEKLFSIAKEKGFEAQIDLSESSEFSLRYANNDIDQYTDASKFSVSIKILKDGKIGRVYTEQLENPEKLFEEALKNWELTDSEDEEFFYNGSGKYIEMDLYNGSFEKTSVSEKIEFVKKLYNSAKCDDRIVMVPYAIYNNFKVSKKISNTLGLDVSTTADGGYSYAMAVSKDESTHSGLWMDVGTKFSDLDPEKIGKTACQNALSLLGSKSVKSGKYRVIIKNTAFEDMLSLLISMISAENVQKNMSPLKGKQNQKIASTILNIKDVPYYKNSISNRPFDDEGVPTKETPIIENGILKSFLYDLKTAKKDNTEPTGNSLGGSIRPINLLIESGEYDFENLLKKLDDGIVIIGVDGMHSGANPISGNFSLGARGYRVINGEISHPIEQITISGNFLQLLEKVEAVGNDSKIFYGIITPSILISELDIAGE</sequence>
<dbReference type="InterPro" id="IPR045569">
    <property type="entry name" value="Metalloprtase-TldD/E_C"/>
</dbReference>
<dbReference type="Pfam" id="PF19290">
    <property type="entry name" value="PmbA_TldD_2nd"/>
    <property type="match status" value="1"/>
</dbReference>
<dbReference type="Proteomes" id="UP000555828">
    <property type="component" value="Unassembled WGS sequence"/>
</dbReference>
<dbReference type="GO" id="GO:0005829">
    <property type="term" value="C:cytosol"/>
    <property type="evidence" value="ECO:0007669"/>
    <property type="project" value="TreeGrafter"/>
</dbReference>
<dbReference type="InterPro" id="IPR002510">
    <property type="entry name" value="Metalloprtase-TldD/E_N"/>
</dbReference>
<feature type="domain" description="Metalloprotease TldD/E central" evidence="4">
    <location>
        <begin position="111"/>
        <end position="213"/>
    </location>
</feature>
<reference evidence="5 6" key="1">
    <citation type="submission" date="2020-08" db="EMBL/GenBank/DDBJ databases">
        <title>Genomic Encyclopedia of Type Strains, Phase IV (KMG-IV): sequencing the most valuable type-strain genomes for metagenomic binning, comparative biology and taxonomic classification.</title>
        <authorList>
            <person name="Goeker M."/>
        </authorList>
    </citation>
    <scope>NUCLEOTIDE SEQUENCE [LARGE SCALE GENOMIC DNA]</scope>
    <source>
        <strain evidence="5 6">DSM 13481</strain>
    </source>
</reference>
<comment type="similarity">
    <text evidence="1">Belongs to the peptidase U62 family.</text>
</comment>
<organism evidence="5 6">
    <name type="scientific">Thermosipho japonicus</name>
    <dbReference type="NCBI Taxonomy" id="90323"/>
    <lineage>
        <taxon>Bacteria</taxon>
        <taxon>Thermotogati</taxon>
        <taxon>Thermotogota</taxon>
        <taxon>Thermotogae</taxon>
        <taxon>Thermotogales</taxon>
        <taxon>Fervidobacteriaceae</taxon>
        <taxon>Thermosipho</taxon>
    </lineage>
</organism>
<evidence type="ECO:0000259" key="2">
    <source>
        <dbReference type="Pfam" id="PF01523"/>
    </source>
</evidence>
<dbReference type="InterPro" id="IPR047657">
    <property type="entry name" value="PmbA"/>
</dbReference>
<dbReference type="AlphaFoldDB" id="A0A841GTM1"/>
<feature type="domain" description="Metalloprotease TldD/E C-terminal" evidence="3">
    <location>
        <begin position="220"/>
        <end position="434"/>
    </location>
</feature>
<dbReference type="Pfam" id="PF01523">
    <property type="entry name" value="PmbA_TldD_1st"/>
    <property type="match status" value="1"/>
</dbReference>
<dbReference type="InterPro" id="IPR035068">
    <property type="entry name" value="TldD/PmbA_N"/>
</dbReference>
<keyword evidence="6" id="KW-1185">Reference proteome</keyword>
<evidence type="ECO:0000256" key="1">
    <source>
        <dbReference type="ARBA" id="ARBA00005836"/>
    </source>
</evidence>
<evidence type="ECO:0000313" key="6">
    <source>
        <dbReference type="Proteomes" id="UP000555828"/>
    </source>
</evidence>
<dbReference type="GO" id="GO:0006508">
    <property type="term" value="P:proteolysis"/>
    <property type="evidence" value="ECO:0007669"/>
    <property type="project" value="InterPro"/>
</dbReference>
<gene>
    <name evidence="5" type="ORF">HNP65_001783</name>
</gene>
<feature type="domain" description="Metalloprotease TldD/E N-terminal" evidence="2">
    <location>
        <begin position="23"/>
        <end position="82"/>
    </location>
</feature>
<dbReference type="Gene3D" id="3.30.2290.10">
    <property type="entry name" value="PmbA/TldD superfamily"/>
    <property type="match status" value="1"/>
</dbReference>
<dbReference type="Pfam" id="PF19289">
    <property type="entry name" value="PmbA_TldD_3rd"/>
    <property type="match status" value="1"/>
</dbReference>
<dbReference type="RefSeq" id="WP_184619898.1">
    <property type="nucleotide sequence ID" value="NZ_JACHEX010000005.1"/>
</dbReference>
<evidence type="ECO:0000259" key="4">
    <source>
        <dbReference type="Pfam" id="PF19290"/>
    </source>
</evidence>